<reference evidence="1 2" key="1">
    <citation type="submission" date="2023-03" db="EMBL/GenBank/DDBJ databases">
        <title>High recombination rates correlate with genetic variation in Cardiocondyla obscurior ants.</title>
        <authorList>
            <person name="Errbii M."/>
        </authorList>
    </citation>
    <scope>NUCLEOTIDE SEQUENCE [LARGE SCALE GENOMIC DNA]</scope>
    <source>
        <strain evidence="1">Alpha-2009</strain>
        <tissue evidence="1">Whole body</tissue>
    </source>
</reference>
<dbReference type="AlphaFoldDB" id="A0AAW2FS14"/>
<gene>
    <name evidence="1" type="ORF">PUN28_009435</name>
</gene>
<dbReference type="EMBL" id="JADYXP020000008">
    <property type="protein sequence ID" value="KAL0118761.1"/>
    <property type="molecule type" value="Genomic_DNA"/>
</dbReference>
<protein>
    <submittedName>
        <fullName evidence="1">Uncharacterized protein</fullName>
    </submittedName>
</protein>
<proteinExistence type="predicted"/>
<keyword evidence="2" id="KW-1185">Reference proteome</keyword>
<evidence type="ECO:0000313" key="2">
    <source>
        <dbReference type="Proteomes" id="UP001430953"/>
    </source>
</evidence>
<name>A0AAW2FS14_9HYME</name>
<sequence length="55" mass="6325">MFRVLSIIFSYSGAVFLRKPELQNHVCATTRVFVLLAVKRGRARKRARAVTAFDR</sequence>
<evidence type="ECO:0000313" key="1">
    <source>
        <dbReference type="EMBL" id="KAL0118761.1"/>
    </source>
</evidence>
<comment type="caution">
    <text evidence="1">The sequence shown here is derived from an EMBL/GenBank/DDBJ whole genome shotgun (WGS) entry which is preliminary data.</text>
</comment>
<dbReference type="Proteomes" id="UP001430953">
    <property type="component" value="Unassembled WGS sequence"/>
</dbReference>
<organism evidence="1 2">
    <name type="scientific">Cardiocondyla obscurior</name>
    <dbReference type="NCBI Taxonomy" id="286306"/>
    <lineage>
        <taxon>Eukaryota</taxon>
        <taxon>Metazoa</taxon>
        <taxon>Ecdysozoa</taxon>
        <taxon>Arthropoda</taxon>
        <taxon>Hexapoda</taxon>
        <taxon>Insecta</taxon>
        <taxon>Pterygota</taxon>
        <taxon>Neoptera</taxon>
        <taxon>Endopterygota</taxon>
        <taxon>Hymenoptera</taxon>
        <taxon>Apocrita</taxon>
        <taxon>Aculeata</taxon>
        <taxon>Formicoidea</taxon>
        <taxon>Formicidae</taxon>
        <taxon>Myrmicinae</taxon>
        <taxon>Cardiocondyla</taxon>
    </lineage>
</organism>
<accession>A0AAW2FS14</accession>